<dbReference type="KEGG" id="lins:G7067_05235"/>
<protein>
    <recommendedName>
        <fullName evidence="4">FtsK domain-containing protein</fullName>
    </recommendedName>
</protein>
<proteinExistence type="predicted"/>
<evidence type="ECO:0000313" key="6">
    <source>
        <dbReference type="Proteomes" id="UP000501387"/>
    </source>
</evidence>
<keyword evidence="6" id="KW-1185">Reference proteome</keyword>
<evidence type="ECO:0000313" key="5">
    <source>
        <dbReference type="EMBL" id="QIM15957.1"/>
    </source>
</evidence>
<reference evidence="5 6" key="1">
    <citation type="submission" date="2020-03" db="EMBL/GenBank/DDBJ databases">
        <title>Leucobacter sp. nov., isolated from beetles.</title>
        <authorList>
            <person name="Hyun D.-W."/>
            <person name="Bae J.-W."/>
        </authorList>
    </citation>
    <scope>NUCLEOTIDE SEQUENCE [LARGE SCALE GENOMIC DNA]</scope>
    <source>
        <strain evidence="5 6">HDW9B</strain>
    </source>
</reference>
<feature type="domain" description="FtsK" evidence="4">
    <location>
        <begin position="85"/>
        <end position="287"/>
    </location>
</feature>
<name>A0A6G8FHX0_9MICO</name>
<accession>A0A6G8FHX0</accession>
<dbReference type="PANTHER" id="PTHR22683:SF41">
    <property type="entry name" value="DNA TRANSLOCASE FTSK"/>
    <property type="match status" value="1"/>
</dbReference>
<dbReference type="RefSeq" id="WP_166322509.1">
    <property type="nucleotide sequence ID" value="NZ_CP049934.1"/>
</dbReference>
<dbReference type="AlphaFoldDB" id="A0A6G8FHX0"/>
<dbReference type="EMBL" id="CP049934">
    <property type="protein sequence ID" value="QIM15957.1"/>
    <property type="molecule type" value="Genomic_DNA"/>
</dbReference>
<evidence type="ECO:0000256" key="3">
    <source>
        <dbReference type="PROSITE-ProRule" id="PRU00289"/>
    </source>
</evidence>
<dbReference type="SUPFAM" id="SSF52540">
    <property type="entry name" value="P-loop containing nucleoside triphosphate hydrolases"/>
    <property type="match status" value="1"/>
</dbReference>
<gene>
    <name evidence="5" type="ORF">G7067_05235</name>
</gene>
<dbReference type="Pfam" id="PF01580">
    <property type="entry name" value="FtsK_SpoIIIE"/>
    <property type="match status" value="1"/>
</dbReference>
<dbReference type="Gene3D" id="3.40.50.300">
    <property type="entry name" value="P-loop containing nucleotide triphosphate hydrolases"/>
    <property type="match status" value="1"/>
</dbReference>
<dbReference type="InterPro" id="IPR027417">
    <property type="entry name" value="P-loop_NTPase"/>
</dbReference>
<evidence type="ECO:0000256" key="1">
    <source>
        <dbReference type="ARBA" id="ARBA00022741"/>
    </source>
</evidence>
<keyword evidence="1 3" id="KW-0547">Nucleotide-binding</keyword>
<dbReference type="Proteomes" id="UP000501387">
    <property type="component" value="Chromosome"/>
</dbReference>
<dbReference type="PROSITE" id="PS50901">
    <property type="entry name" value="FTSK"/>
    <property type="match status" value="1"/>
</dbReference>
<dbReference type="GO" id="GO:0003677">
    <property type="term" value="F:DNA binding"/>
    <property type="evidence" value="ECO:0007669"/>
    <property type="project" value="InterPro"/>
</dbReference>
<keyword evidence="2 3" id="KW-0067">ATP-binding</keyword>
<organism evidence="5 6">
    <name type="scientific">Leucobacter insecticola</name>
    <dbReference type="NCBI Taxonomy" id="2714934"/>
    <lineage>
        <taxon>Bacteria</taxon>
        <taxon>Bacillati</taxon>
        <taxon>Actinomycetota</taxon>
        <taxon>Actinomycetes</taxon>
        <taxon>Micrococcales</taxon>
        <taxon>Microbacteriaceae</taxon>
        <taxon>Leucobacter</taxon>
    </lineage>
</organism>
<evidence type="ECO:0000256" key="2">
    <source>
        <dbReference type="ARBA" id="ARBA00022840"/>
    </source>
</evidence>
<dbReference type="GO" id="GO:0005524">
    <property type="term" value="F:ATP binding"/>
    <property type="evidence" value="ECO:0007669"/>
    <property type="project" value="UniProtKB-UniRule"/>
</dbReference>
<evidence type="ECO:0000259" key="4">
    <source>
        <dbReference type="PROSITE" id="PS50901"/>
    </source>
</evidence>
<dbReference type="InterPro" id="IPR002543">
    <property type="entry name" value="FtsK_dom"/>
</dbReference>
<dbReference type="InterPro" id="IPR050206">
    <property type="entry name" value="FtsK/SpoIIIE/SftA"/>
</dbReference>
<feature type="binding site" evidence="3">
    <location>
        <begin position="108"/>
        <end position="115"/>
    </location>
    <ligand>
        <name>ATP</name>
        <dbReference type="ChEBI" id="CHEBI:30616"/>
    </ligand>
</feature>
<sequence length="418" mass="46836">MAGDRDLHFEVVFDLARKKRTQVSELNEYILSAVEAEIIEAYEGGRTNSSESFIVHMEKPENILTSQIVDGRVFFEENPAHKWSAFPMAMDEMGNVWSLPIAHTLIWGMTGSGKSSPLQSAIIQAIPYVEAGEALLFGSDLKETELLPWDYSTLFEDIAFTADDSMELISMLYEKLLERNKMKRAWLNFGGDGQKADLQRRLPATKQTPMMIFVIDELLSLLLELFQRGAEGKAAMATLAKIMALGRAVGFYVIAATQNVKQEFLGAMRDNFVNVVVLRNAATPNMNDMMLGEGSIERGFDPRKIEESTEANNYKTSGIGYVKGETGDPNLVRFAYSDDDYVSSFVLAHPDEQKMATLQSGQLEQMLAAEVNEGDDINEKLDQLSPIERNDFLEALEVFNLSDREDDGNFTLEELNNQ</sequence>
<dbReference type="PANTHER" id="PTHR22683">
    <property type="entry name" value="SPORULATION PROTEIN RELATED"/>
    <property type="match status" value="1"/>
</dbReference>